<accession>A0AAN8YZZ5</accession>
<evidence type="ECO:0000313" key="2">
    <source>
        <dbReference type="Proteomes" id="UP001370490"/>
    </source>
</evidence>
<organism evidence="1 2">
    <name type="scientific">Dillenia turbinata</name>
    <dbReference type="NCBI Taxonomy" id="194707"/>
    <lineage>
        <taxon>Eukaryota</taxon>
        <taxon>Viridiplantae</taxon>
        <taxon>Streptophyta</taxon>
        <taxon>Embryophyta</taxon>
        <taxon>Tracheophyta</taxon>
        <taxon>Spermatophyta</taxon>
        <taxon>Magnoliopsida</taxon>
        <taxon>eudicotyledons</taxon>
        <taxon>Gunneridae</taxon>
        <taxon>Pentapetalae</taxon>
        <taxon>Dilleniales</taxon>
        <taxon>Dilleniaceae</taxon>
        <taxon>Dillenia</taxon>
    </lineage>
</organism>
<name>A0AAN8YZZ5_9MAGN</name>
<evidence type="ECO:0000313" key="1">
    <source>
        <dbReference type="EMBL" id="KAK6921404.1"/>
    </source>
</evidence>
<proteinExistence type="predicted"/>
<reference evidence="1 2" key="1">
    <citation type="submission" date="2023-12" db="EMBL/GenBank/DDBJ databases">
        <title>A high-quality genome assembly for Dillenia turbinata (Dilleniales).</title>
        <authorList>
            <person name="Chanderbali A."/>
        </authorList>
    </citation>
    <scope>NUCLEOTIDE SEQUENCE [LARGE SCALE GENOMIC DNA]</scope>
    <source>
        <strain evidence="1">LSX21</strain>
        <tissue evidence="1">Leaf</tissue>
    </source>
</reference>
<dbReference type="AlphaFoldDB" id="A0AAN8YZZ5"/>
<dbReference type="Proteomes" id="UP001370490">
    <property type="component" value="Unassembled WGS sequence"/>
</dbReference>
<dbReference type="EMBL" id="JBAMMX010000020">
    <property type="protein sequence ID" value="KAK6921404.1"/>
    <property type="molecule type" value="Genomic_DNA"/>
</dbReference>
<protein>
    <submittedName>
        <fullName evidence="1">Uncharacterized protein</fullName>
    </submittedName>
</protein>
<comment type="caution">
    <text evidence="1">The sequence shown here is derived from an EMBL/GenBank/DDBJ whole genome shotgun (WGS) entry which is preliminary data.</text>
</comment>
<keyword evidence="2" id="KW-1185">Reference proteome</keyword>
<gene>
    <name evidence="1" type="ORF">RJ641_015082</name>
</gene>
<sequence>MTKGRLAQRLLNTRGRDAITRQLIVEEDENYIEAFPNRISLWACTVTIDAKNLNIRPKLKVTIT</sequence>